<comment type="subcellular location">
    <subcellularLocation>
        <location evidence="1">Membrane</location>
        <topology evidence="1">Multi-pass membrane protein</topology>
    </subcellularLocation>
</comment>
<evidence type="ECO:0000256" key="5">
    <source>
        <dbReference type="SAM" id="Phobius"/>
    </source>
</evidence>
<reference evidence="6" key="1">
    <citation type="submission" date="2020-10" db="EMBL/GenBank/DDBJ databases">
        <title>Fervidococcus fontis strain 3639Fd - the first crenarchaeon capable of growth on lipids.</title>
        <authorList>
            <person name="Kochetkova T.V."/>
            <person name="Elcheninov A.G."/>
            <person name="Toschakov S.V."/>
            <person name="Kublanov I.V."/>
        </authorList>
    </citation>
    <scope>NUCLEOTIDE SEQUENCE</scope>
    <source>
        <strain evidence="6">3639Fd</strain>
    </source>
</reference>
<comment type="caution">
    <text evidence="6">The sequence shown here is derived from an EMBL/GenBank/DDBJ whole genome shotgun (WGS) entry which is preliminary data.</text>
</comment>
<evidence type="ECO:0000256" key="4">
    <source>
        <dbReference type="ARBA" id="ARBA00023136"/>
    </source>
</evidence>
<proteinExistence type="predicted"/>
<gene>
    <name evidence="6" type="ORF">IOK49_01285</name>
</gene>
<dbReference type="GO" id="GO:0016020">
    <property type="term" value="C:membrane"/>
    <property type="evidence" value="ECO:0007669"/>
    <property type="project" value="UniProtKB-SubCell"/>
</dbReference>
<evidence type="ECO:0000256" key="2">
    <source>
        <dbReference type="ARBA" id="ARBA00022692"/>
    </source>
</evidence>
<keyword evidence="4 5" id="KW-0472">Membrane</keyword>
<evidence type="ECO:0000313" key="7">
    <source>
        <dbReference type="Proteomes" id="UP000652307"/>
    </source>
</evidence>
<organism evidence="6 7">
    <name type="scientific">Fervidicoccus fontis</name>
    <dbReference type="NCBI Taxonomy" id="683846"/>
    <lineage>
        <taxon>Archaea</taxon>
        <taxon>Thermoproteota</taxon>
        <taxon>Thermoprotei</taxon>
        <taxon>Fervidicoccales</taxon>
        <taxon>Fervidicoccaceae</taxon>
        <taxon>Fervidicoccus</taxon>
    </lineage>
</organism>
<feature type="transmembrane region" description="Helical" evidence="5">
    <location>
        <begin position="61"/>
        <end position="85"/>
    </location>
</feature>
<dbReference type="InterPro" id="IPR039428">
    <property type="entry name" value="NUOK/Mnh_C1-like"/>
</dbReference>
<evidence type="ECO:0000256" key="1">
    <source>
        <dbReference type="ARBA" id="ARBA00004141"/>
    </source>
</evidence>
<dbReference type="Gene3D" id="1.10.287.3510">
    <property type="match status" value="1"/>
</dbReference>
<sequence length="103" mass="11327">MIDIIMDVYKLVIAALLATGLTVILSSKSLVRMLIGAEVMFNGALLYLTYIASLVPVQGAVYSFFAIIIASSELLIAVSIVILYYRTHKTLEINVEQSEEEGR</sequence>
<dbReference type="RefSeq" id="WP_158308342.1">
    <property type="nucleotide sequence ID" value="NZ_JADEZV010000001.1"/>
</dbReference>
<accession>A0A843AGI4</accession>
<dbReference type="EMBL" id="JADEZV010000001">
    <property type="protein sequence ID" value="MBE9390719.1"/>
    <property type="molecule type" value="Genomic_DNA"/>
</dbReference>
<dbReference type="Pfam" id="PF00420">
    <property type="entry name" value="Oxidored_q2"/>
    <property type="match status" value="1"/>
</dbReference>
<feature type="transmembrane region" description="Helical" evidence="5">
    <location>
        <begin position="33"/>
        <end position="55"/>
    </location>
</feature>
<feature type="transmembrane region" description="Helical" evidence="5">
    <location>
        <begin position="6"/>
        <end position="26"/>
    </location>
</feature>
<evidence type="ECO:0000256" key="3">
    <source>
        <dbReference type="ARBA" id="ARBA00022989"/>
    </source>
</evidence>
<protein>
    <submittedName>
        <fullName evidence="6">NADH-quinone oxidoreductase subunit K</fullName>
    </submittedName>
</protein>
<dbReference type="GeneID" id="12450470"/>
<evidence type="ECO:0000313" key="6">
    <source>
        <dbReference type="EMBL" id="MBE9390719.1"/>
    </source>
</evidence>
<dbReference type="AlphaFoldDB" id="A0A843AGI4"/>
<name>A0A843AGI4_9CREN</name>
<keyword evidence="3 5" id="KW-1133">Transmembrane helix</keyword>
<dbReference type="Proteomes" id="UP000652307">
    <property type="component" value="Unassembled WGS sequence"/>
</dbReference>
<keyword evidence="2 5" id="KW-0812">Transmembrane</keyword>